<dbReference type="SMART" id="SM01217">
    <property type="entry name" value="Fn3_like"/>
    <property type="match status" value="1"/>
</dbReference>
<feature type="domain" description="Fibronectin type III-like" evidence="5">
    <location>
        <begin position="314"/>
        <end position="390"/>
    </location>
</feature>
<comment type="similarity">
    <text evidence="1 4">Belongs to the glycosyl hydrolase 3 family.</text>
</comment>
<reference evidence="6 7" key="1">
    <citation type="journal article" date="2021" name="ISME Commun">
        <title>Automated analysis of genomic sequences facilitates high-throughput and comprehensive description of bacteria.</title>
        <authorList>
            <person name="Hitch T.C.A."/>
        </authorList>
    </citation>
    <scope>NUCLEOTIDE SEQUENCE [LARGE SCALE GENOMIC DNA]</scope>
    <source>
        <strain evidence="6 7">Sanger_29</strain>
    </source>
</reference>
<keyword evidence="7" id="KW-1185">Reference proteome</keyword>
<protein>
    <submittedName>
        <fullName evidence="6">Glycoside hydrolase family 3 C-terminal domain-containing protein</fullName>
    </submittedName>
</protein>
<dbReference type="SUPFAM" id="SSF51445">
    <property type="entry name" value="(Trans)glycosidases"/>
    <property type="match status" value="1"/>
</dbReference>
<proteinExistence type="inferred from homology"/>
<dbReference type="PROSITE" id="PS00775">
    <property type="entry name" value="GLYCOSYL_HYDROL_F3"/>
    <property type="match status" value="1"/>
</dbReference>
<evidence type="ECO:0000313" key="7">
    <source>
        <dbReference type="Proteomes" id="UP001652338"/>
    </source>
</evidence>
<evidence type="ECO:0000256" key="2">
    <source>
        <dbReference type="ARBA" id="ARBA00022801"/>
    </source>
</evidence>
<evidence type="ECO:0000256" key="3">
    <source>
        <dbReference type="ARBA" id="ARBA00023277"/>
    </source>
</evidence>
<dbReference type="EMBL" id="JAOQKE010000003">
    <property type="protein sequence ID" value="MCU6724692.1"/>
    <property type="molecule type" value="Genomic_DNA"/>
</dbReference>
<dbReference type="InterPro" id="IPR002772">
    <property type="entry name" value="Glyco_hydro_3_C"/>
</dbReference>
<comment type="caution">
    <text evidence="6">The sequence shown here is derived from an EMBL/GenBank/DDBJ whole genome shotgun (WGS) entry which is preliminary data.</text>
</comment>
<dbReference type="InterPro" id="IPR026891">
    <property type="entry name" value="Fn3-like"/>
</dbReference>
<dbReference type="Gene3D" id="3.40.50.1700">
    <property type="entry name" value="Glycoside hydrolase family 3 C-terminal domain"/>
    <property type="match status" value="1"/>
</dbReference>
<evidence type="ECO:0000259" key="5">
    <source>
        <dbReference type="SMART" id="SM01217"/>
    </source>
</evidence>
<dbReference type="PANTHER" id="PTHR42715">
    <property type="entry name" value="BETA-GLUCOSIDASE"/>
    <property type="match status" value="1"/>
</dbReference>
<dbReference type="Proteomes" id="UP001652338">
    <property type="component" value="Unassembled WGS sequence"/>
</dbReference>
<sequence>MKQFGLNMENYQKLARQAAAEGCVLLENRNHALPLEKEERIAVYGRIAFTYYKSGLGSGGLVNTGKVDGILDALKKENLNLDEKLEEIYRSWIEKHPFDEGEGWGKVPWSQEEMPVTEEMLACGEKADAALIVIGRTAGEDQDNTDAPGGYRLTKEEEQLIQQVCQRNRRSIVVLNTGNIMDMSWVERYHPQAVLYVWQGGQEGGHAAADVLMGKVNPSGRLTDTIAKKISDYPSDSCFGSETENVYQEDIYVGYRYFETFAKEKVQYPFGYGLSYTTFSIEGKLISRIREKNGEIKIRLEARVTNTGECAGREVLQCYAQVPQGKLGNPLRRLVYFFKTEKLQPGESVSKMIEITGYDLASYDDGGVTGNRSAYVLEQGTYRFYIGSDVRSAAYAGECHLEAQVAEQLQEAMAPVSVFQRMKPEKEKDGYQLTWEEVPVRTVDQEERRRKERPEGLKITGDQGWKLIDVLDGKITLDAFTAQLSEEDLTAIFRGEGMCSPKVTAGTAAAFGGVTEHLQELGIPAACCADGPSGIRMDCGTRAFSLPNGTALGCTFDEKLVEELYTMVGQEIRLNKIDSLLGPGINIHRHPLNGRNFEYISEDPYLTGKIAAAQVRGMAKHQIAGTIKHFCANNQETARSRANSVVSERALREIYLKGFEIAVKEGGAWSVMTTYGPVNGVWTAGSYDLCTTILRKEWGFSGIVMTDWWAMANYEGMTADKTMRAPMAAAQNDIFMVTSDAKASMEEDDMQKQLECGWLTCGELQRNAENILGFLLRSPALLHMNGRICQEELDAMNRKEDGDVLASDLKNLDEEENGSILISGDLLHPKSGNADVFGIHLKKKGSYRIHMKLRSDLGGLAQIPVTVYCNNTLKTMVSVQGSEGGWLEIDRNLDVLMAGNHYIKFYYGGNGLEFETIRIYLEEEHD</sequence>
<accession>A0ABT2SJL7</accession>
<dbReference type="InterPro" id="IPR019800">
    <property type="entry name" value="Glyco_hydro_3_AS"/>
</dbReference>
<dbReference type="Pfam" id="PF14310">
    <property type="entry name" value="Fn3-like"/>
    <property type="match status" value="1"/>
</dbReference>
<dbReference type="PANTHER" id="PTHR42715:SF10">
    <property type="entry name" value="BETA-GLUCOSIDASE"/>
    <property type="match status" value="1"/>
</dbReference>
<gene>
    <name evidence="6" type="ORF">OCV47_04850</name>
</gene>
<dbReference type="InterPro" id="IPR017853">
    <property type="entry name" value="GH"/>
</dbReference>
<organism evidence="6 7">
    <name type="scientific">Muricoprocola aceti</name>
    <dbReference type="NCBI Taxonomy" id="2981772"/>
    <lineage>
        <taxon>Bacteria</taxon>
        <taxon>Bacillati</taxon>
        <taxon>Bacillota</taxon>
        <taxon>Clostridia</taxon>
        <taxon>Lachnospirales</taxon>
        <taxon>Lachnospiraceae</taxon>
        <taxon>Muricoprocola</taxon>
    </lineage>
</organism>
<dbReference type="Gene3D" id="3.20.20.300">
    <property type="entry name" value="Glycoside hydrolase, family 3, N-terminal domain"/>
    <property type="match status" value="1"/>
</dbReference>
<dbReference type="InterPro" id="IPR013783">
    <property type="entry name" value="Ig-like_fold"/>
</dbReference>
<dbReference type="RefSeq" id="WP_262654146.1">
    <property type="nucleotide sequence ID" value="NZ_JAOQKE010000003.1"/>
</dbReference>
<dbReference type="Gene3D" id="2.60.40.10">
    <property type="entry name" value="Immunoglobulins"/>
    <property type="match status" value="1"/>
</dbReference>
<dbReference type="Pfam" id="PF00933">
    <property type="entry name" value="Glyco_hydro_3"/>
    <property type="match status" value="1"/>
</dbReference>
<evidence type="ECO:0000256" key="4">
    <source>
        <dbReference type="RuleBase" id="RU361161"/>
    </source>
</evidence>
<keyword evidence="4" id="KW-0326">Glycosidase</keyword>
<dbReference type="Pfam" id="PF01915">
    <property type="entry name" value="Glyco_hydro_3_C"/>
    <property type="match status" value="1"/>
</dbReference>
<evidence type="ECO:0000313" key="6">
    <source>
        <dbReference type="EMBL" id="MCU6724692.1"/>
    </source>
</evidence>
<dbReference type="InterPro" id="IPR001764">
    <property type="entry name" value="Glyco_hydro_3_N"/>
</dbReference>
<dbReference type="InterPro" id="IPR050288">
    <property type="entry name" value="Cellulose_deg_GH3"/>
</dbReference>
<keyword evidence="3" id="KW-0119">Carbohydrate metabolism</keyword>
<dbReference type="InterPro" id="IPR036881">
    <property type="entry name" value="Glyco_hydro_3_C_sf"/>
</dbReference>
<dbReference type="GO" id="GO:0016787">
    <property type="term" value="F:hydrolase activity"/>
    <property type="evidence" value="ECO:0007669"/>
    <property type="project" value="UniProtKB-KW"/>
</dbReference>
<evidence type="ECO:0000256" key="1">
    <source>
        <dbReference type="ARBA" id="ARBA00005336"/>
    </source>
</evidence>
<dbReference type="SUPFAM" id="SSF52279">
    <property type="entry name" value="Beta-D-glucan exohydrolase, C-terminal domain"/>
    <property type="match status" value="1"/>
</dbReference>
<name>A0ABT2SJL7_9FIRM</name>
<keyword evidence="2 4" id="KW-0378">Hydrolase</keyword>
<dbReference type="PRINTS" id="PR00133">
    <property type="entry name" value="GLHYDRLASE3"/>
</dbReference>
<dbReference type="InterPro" id="IPR036962">
    <property type="entry name" value="Glyco_hydro_3_N_sf"/>
</dbReference>